<dbReference type="CDD" id="cd22160">
    <property type="entry name" value="F-box_AtFBL13-like"/>
    <property type="match status" value="1"/>
</dbReference>
<organism evidence="3 4">
    <name type="scientific">Rhynchospora tenuis</name>
    <dbReference type="NCBI Taxonomy" id="198213"/>
    <lineage>
        <taxon>Eukaryota</taxon>
        <taxon>Viridiplantae</taxon>
        <taxon>Streptophyta</taxon>
        <taxon>Embryophyta</taxon>
        <taxon>Tracheophyta</taxon>
        <taxon>Spermatophyta</taxon>
        <taxon>Magnoliopsida</taxon>
        <taxon>Liliopsida</taxon>
        <taxon>Poales</taxon>
        <taxon>Cyperaceae</taxon>
        <taxon>Cyperoideae</taxon>
        <taxon>Rhynchosporeae</taxon>
        <taxon>Rhynchospora</taxon>
    </lineage>
</organism>
<feature type="domain" description="F-box/LRR-repeat protein 15/At3g58940/PEG3-like LRR" evidence="2">
    <location>
        <begin position="113"/>
        <end position="243"/>
    </location>
</feature>
<gene>
    <name evidence="3" type="ORF">LUZ61_008360</name>
</gene>
<accession>A0AAD5ZV49</accession>
<dbReference type="AlphaFoldDB" id="A0AAD5ZV49"/>
<evidence type="ECO:0000259" key="1">
    <source>
        <dbReference type="Pfam" id="PF00646"/>
    </source>
</evidence>
<dbReference type="InterPro" id="IPR001810">
    <property type="entry name" value="F-box_dom"/>
</dbReference>
<dbReference type="Gene3D" id="1.20.1280.50">
    <property type="match status" value="1"/>
</dbReference>
<reference evidence="3 4" key="1">
    <citation type="journal article" date="2022" name="Cell">
        <title>Repeat-based holocentromeres influence genome architecture and karyotype evolution.</title>
        <authorList>
            <person name="Hofstatter P.G."/>
            <person name="Thangavel G."/>
            <person name="Lux T."/>
            <person name="Neumann P."/>
            <person name="Vondrak T."/>
            <person name="Novak P."/>
            <person name="Zhang M."/>
            <person name="Costa L."/>
            <person name="Castellani M."/>
            <person name="Scott A."/>
            <person name="Toegelov H."/>
            <person name="Fuchs J."/>
            <person name="Mata-Sucre Y."/>
            <person name="Dias Y."/>
            <person name="Vanzela A.L.L."/>
            <person name="Huettel B."/>
            <person name="Almeida C.C.S."/>
            <person name="Simkova H."/>
            <person name="Souza G."/>
            <person name="Pedrosa-Harand A."/>
            <person name="Macas J."/>
            <person name="Mayer K.F.X."/>
            <person name="Houben A."/>
            <person name="Marques A."/>
        </authorList>
    </citation>
    <scope>NUCLEOTIDE SEQUENCE [LARGE SCALE GENOMIC DNA]</scope>
    <source>
        <strain evidence="3">RhyTen1mFocal</strain>
    </source>
</reference>
<keyword evidence="4" id="KW-1185">Reference proteome</keyword>
<dbReference type="EMBL" id="JAMRDG010000001">
    <property type="protein sequence ID" value="KAJ3704655.1"/>
    <property type="molecule type" value="Genomic_DNA"/>
</dbReference>
<evidence type="ECO:0000313" key="3">
    <source>
        <dbReference type="EMBL" id="KAJ3704655.1"/>
    </source>
</evidence>
<comment type="caution">
    <text evidence="3">The sequence shown here is derived from an EMBL/GenBank/DDBJ whole genome shotgun (WGS) entry which is preliminary data.</text>
</comment>
<dbReference type="Proteomes" id="UP001210211">
    <property type="component" value="Unassembled WGS sequence"/>
</dbReference>
<dbReference type="Gene3D" id="3.80.10.10">
    <property type="entry name" value="Ribonuclease Inhibitor"/>
    <property type="match status" value="1"/>
</dbReference>
<name>A0AAD5ZV49_9POAL</name>
<evidence type="ECO:0000259" key="2">
    <source>
        <dbReference type="Pfam" id="PF24758"/>
    </source>
</evidence>
<feature type="domain" description="F-box" evidence="1">
    <location>
        <begin position="22"/>
        <end position="56"/>
    </location>
</feature>
<proteinExistence type="predicted"/>
<evidence type="ECO:0008006" key="5">
    <source>
        <dbReference type="Google" id="ProtNLM"/>
    </source>
</evidence>
<dbReference type="SUPFAM" id="SSF81383">
    <property type="entry name" value="F-box domain"/>
    <property type="match status" value="1"/>
</dbReference>
<dbReference type="InterPro" id="IPR032675">
    <property type="entry name" value="LRR_dom_sf"/>
</dbReference>
<dbReference type="InterPro" id="IPR053781">
    <property type="entry name" value="F-box_AtFBL13-like"/>
</dbReference>
<dbReference type="InterPro" id="IPR036047">
    <property type="entry name" value="F-box-like_dom_sf"/>
</dbReference>
<sequence length="360" mass="40820">MAPSPSCKLTQVSSSCAGLDFLTDLPHLIKVQILALLPLKEAVRTSSLSKRWRHTWFAIPSLIIDENEILLPTLSDYLSLVYRLLSNHTHSLAKLKLVFHESDYEYLGIEGDLDKWIHTFSEKCGRELVLDFGYHGTVEIPARLFSLPNLEVLHLRGCQLNVPKCFDGFKLLHTLNLEDVSITAIDMEGLILSCPLLKYCFIHNIDICSDLAIRSQSLLELDIDADFKDLYFESPKLVTLIASVNLAPGLGNGFGHIFPSKHKNNISRLMCCLSQLQHLDIKWNFVKYMYVGAVPVQLPVSLNLTKMTIELEYGATRCLDVLLCLAQSAPKLCNLHVKFDKYEHPLPYRNYWDEARATDC</sequence>
<protein>
    <recommendedName>
        <fullName evidence="5">F-box domain-containing protein</fullName>
    </recommendedName>
</protein>
<dbReference type="PANTHER" id="PTHR31639">
    <property type="entry name" value="F-BOX PROTEIN-LIKE"/>
    <property type="match status" value="1"/>
</dbReference>
<dbReference type="PANTHER" id="PTHR31639:SF285">
    <property type="entry name" value="OS01G0730200 PROTEIN"/>
    <property type="match status" value="1"/>
</dbReference>
<dbReference type="Pfam" id="PF24758">
    <property type="entry name" value="LRR_At5g56370"/>
    <property type="match status" value="1"/>
</dbReference>
<dbReference type="Pfam" id="PF00646">
    <property type="entry name" value="F-box"/>
    <property type="match status" value="1"/>
</dbReference>
<dbReference type="InterPro" id="IPR055411">
    <property type="entry name" value="LRR_FXL15/At3g58940/PEG3-like"/>
</dbReference>
<dbReference type="SUPFAM" id="SSF52047">
    <property type="entry name" value="RNI-like"/>
    <property type="match status" value="1"/>
</dbReference>
<evidence type="ECO:0000313" key="4">
    <source>
        <dbReference type="Proteomes" id="UP001210211"/>
    </source>
</evidence>